<reference evidence="7 8" key="1">
    <citation type="submission" date="2014-09" db="EMBL/GenBank/DDBJ databases">
        <title>Complete genome sequence of Endomicrobium proavitum.</title>
        <authorList>
            <person name="Zheng H."/>
        </authorList>
    </citation>
    <scope>NUCLEOTIDE SEQUENCE [LARGE SCALE GENOMIC DNA]</scope>
    <source>
        <strain evidence="7 8">Rsa215</strain>
    </source>
</reference>
<feature type="domain" description="ATPase BadF/BadG/BcrA/BcrD type" evidence="5">
    <location>
        <begin position="332"/>
        <end position="586"/>
    </location>
</feature>
<dbReference type="KEGG" id="epo:Epro_1049"/>
<dbReference type="Pfam" id="PF01869">
    <property type="entry name" value="BcrAD_BadFG"/>
    <property type="match status" value="2"/>
</dbReference>
<proteinExistence type="predicted"/>
<evidence type="ECO:0000313" key="8">
    <source>
        <dbReference type="Proteomes" id="UP000035337"/>
    </source>
</evidence>
<keyword evidence="2" id="KW-0479">Metal-binding</keyword>
<evidence type="ECO:0000256" key="2">
    <source>
        <dbReference type="ARBA" id="ARBA00022723"/>
    </source>
</evidence>
<dbReference type="PANTHER" id="PTHR32329:SF4">
    <property type="entry name" value="ACTIVATOR OF 2-HYDROXYACYL-COA DEHYDRATASE"/>
    <property type="match status" value="1"/>
</dbReference>
<sequence length="1415" mass="156720">MVNKVIDYKKDEVFKAGLDIGSTTVKLSILNAKNEPVYCNYKRHQLDLLNTIISLIDEAPQELKNTSMTVCATGSGAITLSQKTGIGFEQEVIACTKAIKTFLPKADVAIELGGEDAKITFFDDSSIDQRMNETCAGGTGAFIDQMAQVLTTDSAGVNELAKKHKTIYPIAARCGVFAKTDIMPLLNEGAAKEDIAASVLQAVVNQTIGGLARGRTIKGNVCFLGGPLFFLSELRELFIKSLKLKPENILFPQNAHFFVSFGAALLGKGIKTELSALRVQFENLKSENLNNDGENLAPLFADEKEFADFELRHAKTAATKTELKNVEGNLFLGVDAGSTTTKAALITKDKKIAYSYYGPNNGNPLQSVVDVLKDVYKKLPAHAEIAGACVTGYGEALIKAALGFDEGEVETIAHYKAARHFNPHVSFILDIGGQDMKCIYVKKGLIDKIILNEACSSGCGSFIQNFAQSLGYGVEDFAKLALRAKKPVDLGSRCTVFMNSKIKQAQKEGSSAADISAGLDYSVIKNALYKVIKISNPKELGENIVVQGGTFFNNGVLRAAEILLETKVTRPDIAGLMGAFGAALIALQNKKTSSSLISKEKLKEFSCKTRDTRCKGCANKCLLNITVFPDGKTFISGNRCENVLQNKKVQSFEFNMFDYKYKRLFDYYKPLPKEKARRGEIGIARALNMYENYPFWFEFFSRLGFSVVLSDASSNELFNSGLESIPSQTVCFPAKMVHGHIENLIEKGVKTIFYPCIPFEVKEFKDADNHYNCPVVGSYPEVVRLNMGALEEKQIKFLQPFLPFDNVKKLIYRLHEELKDYKLTKKEIALAVLRARASLNLFKKDIRKQGAKLIKEIKEMGKPAVILAGRPYHIDPAINHGVADLIASHGMAVLSEDSVAHLSGALPKINFVDQWMYHSRLYRAANLATKIDSLELIQLNSFGCGLDAITTEQVEDILSKSGKIYTVLKIDEGSNLGAVKIRIRSLLAAIKERKGLKFSEDVFEGTKFSEFTRDMKDSYTILCPQMSPVHFRLAGAVMRARGIKLEVLPKVTKADIEEGLRYVNNDACYPTIVVVGQLINALKSGKYDINKTAMIISQTGGGCRATNYAGFLRKAAEKAGFKNIPVISLSTTNSTLNKTLGVTFGLLKDALLVLLYGDLLMRLSNRMRPYELHAGQTDALTEEWLMRLSETIKKTYLFEFKNTVKKIVRDFDAIPVKKIKKPRVGVVGEILVKFHPDANNNLVSVLEKEGAQVVVPDMTDFLLYCMLDDVYKHKYLAGSFKNRAISWIAIHYVEKLRYSIRKQLKKSKNFASYHTTKELADKASEIISVCNQTGEGWLLTAEMLELIEDGINNIVCVQPFGCLPNHITGKGVMKELKRRYNNVNISAVDYDPGASEVNQINRIKLMMSVAHQNNK</sequence>
<dbReference type="PANTHER" id="PTHR32329">
    <property type="entry name" value="BIFUNCTIONAL PROTEIN [INCLUDES 2-HYDROXYACYL-COA DEHYDRATASE (N-TER) AND ITS ACTIVATOR DOMAIN (C_TERM)-RELATED"/>
    <property type="match status" value="1"/>
</dbReference>
<dbReference type="STRING" id="1408281.Epro_1049"/>
<dbReference type="OrthoDB" id="9802715at2"/>
<dbReference type="Gene3D" id="3.30.420.40">
    <property type="match status" value="4"/>
</dbReference>
<evidence type="ECO:0000256" key="1">
    <source>
        <dbReference type="ARBA" id="ARBA00001966"/>
    </source>
</evidence>
<keyword evidence="4" id="KW-0411">Iron-sulfur</keyword>
<organism evidence="7 8">
    <name type="scientific">Endomicrobium proavitum</name>
    <dbReference type="NCBI Taxonomy" id="1408281"/>
    <lineage>
        <taxon>Bacteria</taxon>
        <taxon>Pseudomonadati</taxon>
        <taxon>Elusimicrobiota</taxon>
        <taxon>Endomicrobiia</taxon>
        <taxon>Endomicrobiales</taxon>
        <taxon>Endomicrobiaceae</taxon>
        <taxon>Endomicrobium</taxon>
    </lineage>
</organism>
<dbReference type="EMBL" id="CP009498">
    <property type="protein sequence ID" value="AKL98428.1"/>
    <property type="molecule type" value="Genomic_DNA"/>
</dbReference>
<evidence type="ECO:0000313" key="7">
    <source>
        <dbReference type="EMBL" id="AKL98428.1"/>
    </source>
</evidence>
<dbReference type="SUPFAM" id="SSF53067">
    <property type="entry name" value="Actin-like ATPase domain"/>
    <property type="match status" value="2"/>
</dbReference>
<dbReference type="GO" id="GO:0046872">
    <property type="term" value="F:metal ion binding"/>
    <property type="evidence" value="ECO:0007669"/>
    <property type="project" value="UniProtKB-KW"/>
</dbReference>
<dbReference type="Pfam" id="PF09989">
    <property type="entry name" value="DUF2229"/>
    <property type="match status" value="1"/>
</dbReference>
<dbReference type="InterPro" id="IPR008275">
    <property type="entry name" value="CoA_E_activase_dom"/>
</dbReference>
<dbReference type="RefSeq" id="WP_052570977.1">
    <property type="nucleotide sequence ID" value="NZ_CP009498.1"/>
</dbReference>
<evidence type="ECO:0000256" key="3">
    <source>
        <dbReference type="ARBA" id="ARBA00023004"/>
    </source>
</evidence>
<dbReference type="Proteomes" id="UP000035337">
    <property type="component" value="Chromosome"/>
</dbReference>
<name>A0A0G3WJA9_9BACT</name>
<evidence type="ECO:0000259" key="6">
    <source>
        <dbReference type="Pfam" id="PF09989"/>
    </source>
</evidence>
<feature type="domain" description="DUF2229" evidence="6">
    <location>
        <begin position="681"/>
        <end position="899"/>
    </location>
</feature>
<dbReference type="GO" id="GO:0051536">
    <property type="term" value="F:iron-sulfur cluster binding"/>
    <property type="evidence" value="ECO:0007669"/>
    <property type="project" value="UniProtKB-KW"/>
</dbReference>
<keyword evidence="3" id="KW-0408">Iron</keyword>
<dbReference type="NCBIfam" id="TIGR00241">
    <property type="entry name" value="CoA_E_activ"/>
    <property type="match status" value="1"/>
</dbReference>
<dbReference type="InterPro" id="IPR002731">
    <property type="entry name" value="ATPase_BadF"/>
</dbReference>
<evidence type="ECO:0000259" key="5">
    <source>
        <dbReference type="Pfam" id="PF01869"/>
    </source>
</evidence>
<dbReference type="InterPro" id="IPR051805">
    <property type="entry name" value="Dehydratase_Activator_Redct"/>
</dbReference>
<dbReference type="InterPro" id="IPR043129">
    <property type="entry name" value="ATPase_NBD"/>
</dbReference>
<evidence type="ECO:0000256" key="4">
    <source>
        <dbReference type="ARBA" id="ARBA00023014"/>
    </source>
</evidence>
<dbReference type="CDD" id="cd24034">
    <property type="entry name" value="ASKHA_NBD_O66634-like_rpt1"/>
    <property type="match status" value="1"/>
</dbReference>
<dbReference type="PATRIC" id="fig|1408281.3.peg.1077"/>
<feature type="domain" description="ATPase BadF/BadG/BcrA/BcrD type" evidence="5">
    <location>
        <begin position="17"/>
        <end position="267"/>
    </location>
</feature>
<gene>
    <name evidence="7" type="ORF">Epro_1049</name>
</gene>
<comment type="cofactor">
    <cofactor evidence="1">
        <name>[4Fe-4S] cluster</name>
        <dbReference type="ChEBI" id="CHEBI:49883"/>
    </cofactor>
</comment>
<dbReference type="CDD" id="cd24035">
    <property type="entry name" value="ASKHA_NBD_O66634-like_rpt2"/>
    <property type="match status" value="1"/>
</dbReference>
<protein>
    <submittedName>
        <fullName evidence="7">CoA enzyme activase</fullName>
    </submittedName>
</protein>
<keyword evidence="8" id="KW-1185">Reference proteome</keyword>
<dbReference type="InterPro" id="IPR018709">
    <property type="entry name" value="CoA_activase_DUF2229"/>
</dbReference>
<accession>A0A0G3WJA9</accession>